<dbReference type="Gene3D" id="1.25.10.60">
    <property type="entry name" value="Rad61, Wapl domain"/>
    <property type="match status" value="1"/>
</dbReference>
<evidence type="ECO:0000313" key="4">
    <source>
        <dbReference type="Proteomes" id="UP000000598"/>
    </source>
</evidence>
<name>Q6CW44_KLULA</name>
<dbReference type="InterPro" id="IPR031550">
    <property type="entry name" value="Rad61_Wapl"/>
</dbReference>
<dbReference type="FunCoup" id="Q6CW44">
    <property type="interactions" value="21"/>
</dbReference>
<feature type="domain" description="Rad61 Wapl" evidence="2">
    <location>
        <begin position="226"/>
        <end position="578"/>
    </location>
</feature>
<dbReference type="InParanoid" id="Q6CW44"/>
<reference evidence="3 4" key="1">
    <citation type="journal article" date="2004" name="Nature">
        <title>Genome evolution in yeasts.</title>
        <authorList>
            <consortium name="Genolevures"/>
            <person name="Dujon B."/>
            <person name="Sherman D."/>
            <person name="Fischer G."/>
            <person name="Durrens P."/>
            <person name="Casaregola S."/>
            <person name="Lafontaine I."/>
            <person name="de Montigny J."/>
            <person name="Marck C."/>
            <person name="Neuveglise C."/>
            <person name="Talla E."/>
            <person name="Goffard N."/>
            <person name="Frangeul L."/>
            <person name="Aigle M."/>
            <person name="Anthouard V."/>
            <person name="Babour A."/>
            <person name="Barbe V."/>
            <person name="Barnay S."/>
            <person name="Blanchin S."/>
            <person name="Beckerich J.M."/>
            <person name="Beyne E."/>
            <person name="Bleykasten C."/>
            <person name="Boisrame A."/>
            <person name="Boyer J."/>
            <person name="Cattolico L."/>
            <person name="Confanioleri F."/>
            <person name="de Daruvar A."/>
            <person name="Despons L."/>
            <person name="Fabre E."/>
            <person name="Fairhead C."/>
            <person name="Ferry-Dumazet H."/>
            <person name="Groppi A."/>
            <person name="Hantraye F."/>
            <person name="Hennequin C."/>
            <person name="Jauniaux N."/>
            <person name="Joyet P."/>
            <person name="Kachouri R."/>
            <person name="Kerrest A."/>
            <person name="Koszul R."/>
            <person name="Lemaire M."/>
            <person name="Lesur I."/>
            <person name="Ma L."/>
            <person name="Muller H."/>
            <person name="Nicaud J.M."/>
            <person name="Nikolski M."/>
            <person name="Oztas S."/>
            <person name="Ozier-Kalogeropoulos O."/>
            <person name="Pellenz S."/>
            <person name="Potier S."/>
            <person name="Richard G.F."/>
            <person name="Straub M.L."/>
            <person name="Suleau A."/>
            <person name="Swennene D."/>
            <person name="Tekaia F."/>
            <person name="Wesolowski-Louvel M."/>
            <person name="Westhof E."/>
            <person name="Wirth B."/>
            <person name="Zeniou-Meyer M."/>
            <person name="Zivanovic I."/>
            <person name="Bolotin-Fukuhara M."/>
            <person name="Thierry A."/>
            <person name="Bouchier C."/>
            <person name="Caudron B."/>
            <person name="Scarpelli C."/>
            <person name="Gaillardin C."/>
            <person name="Weissenbach J."/>
            <person name="Wincker P."/>
            <person name="Souciet J.L."/>
        </authorList>
    </citation>
    <scope>NUCLEOTIDE SEQUENCE [LARGE SCALE GENOMIC DNA]</scope>
    <source>
        <strain evidence="4">ATCC 8585 / CBS 2359 / DSM 70799 / NBRC 1267 / NRRL Y-1140 / WM37</strain>
    </source>
</reference>
<dbReference type="HOGENOM" id="CLU_469335_0_0_1"/>
<gene>
    <name evidence="3" type="ORF">KLLA0_B07084g</name>
</gene>
<dbReference type="Pfam" id="PF16997">
    <property type="entry name" value="Wap1"/>
    <property type="match status" value="1"/>
</dbReference>
<dbReference type="KEGG" id="kla:KLLA0_B07084g"/>
<evidence type="ECO:0000256" key="1">
    <source>
        <dbReference type="SAM" id="MobiDB-lite"/>
    </source>
</evidence>
<feature type="compositionally biased region" description="Acidic residues" evidence="1">
    <location>
        <begin position="189"/>
        <end position="206"/>
    </location>
</feature>
<feature type="region of interest" description="Disordered" evidence="1">
    <location>
        <begin position="18"/>
        <end position="48"/>
    </location>
</feature>
<organism evidence="3 4">
    <name type="scientific">Kluyveromyces lactis (strain ATCC 8585 / CBS 2359 / DSM 70799 / NBRC 1267 / NRRL Y-1140 / WM37)</name>
    <name type="common">Yeast</name>
    <name type="synonym">Candida sphaerica</name>
    <dbReference type="NCBI Taxonomy" id="284590"/>
    <lineage>
        <taxon>Eukaryota</taxon>
        <taxon>Fungi</taxon>
        <taxon>Dikarya</taxon>
        <taxon>Ascomycota</taxon>
        <taxon>Saccharomycotina</taxon>
        <taxon>Saccharomycetes</taxon>
        <taxon>Saccharomycetales</taxon>
        <taxon>Saccharomycetaceae</taxon>
        <taxon>Kluyveromyces</taxon>
    </lineage>
</organism>
<dbReference type="OMA" id="KHDANIT"/>
<dbReference type="AlphaFoldDB" id="Q6CW44"/>
<dbReference type="EMBL" id="CR382122">
    <property type="protein sequence ID" value="CAH02238.1"/>
    <property type="molecule type" value="Genomic_DNA"/>
</dbReference>
<feature type="region of interest" description="Disordered" evidence="1">
    <location>
        <begin position="187"/>
        <end position="206"/>
    </location>
</feature>
<sequence>MKTRVYGHYGKFQALARRHLNKKDNELSDEDNFTSTDEEETSLSTDLDRTYETSPMAPVREEYVSSSHKYESFENRDSKTIEADPFDILDGMGSTSMKKKRKVTRLHKRITVDNDDMKDVEEAVDNDSEIHEFQSTIDSISSMISSLKDSDDVISTYSQIQCLKVVSTSAVSQVRYGRTRTLLKKEFQSDEELQEEASNVDEDDENNEGILDAQHHNTSFNDSNSVIHVNQLKTLGEGLKFEDDLDFLPFTTSDEKLFVVKLISCCLLLLNNTELTSYTQKYKSNEVWNWFLQQINPENNVMSYLQLWIANLVPLPRSAPQWQQLSPLLMTCSSLTENPKLIEGSKITKLNYTDFVQRAETNPQDLTFTLWEFHLDPNSNEFSKLIESLNNPTPRLFVLVEQHLDKFITEEMMTNLYPKMLYYLSSYIEDICTIKIMVKLTNHAFFLSLLSPLEKVKIVRACLSYIIKVREKIESEQDTDDIVILQLGLVLNIVAKDTIKIENSITQQIQDMIGQSKSESFLKQLLALVFVLHTNTTEWNHDLSTTASITKLLKNLSNDMKDTNETIYNNVQTALTILKKA</sequence>
<evidence type="ECO:0000313" key="3">
    <source>
        <dbReference type="EMBL" id="CAH02238.1"/>
    </source>
</evidence>
<feature type="compositionally biased region" description="Acidic residues" evidence="1">
    <location>
        <begin position="27"/>
        <end position="41"/>
    </location>
</feature>
<dbReference type="InterPro" id="IPR038496">
    <property type="entry name" value="Rad61_Wapl_sf"/>
</dbReference>
<keyword evidence="4" id="KW-1185">Reference proteome</keyword>
<evidence type="ECO:0000259" key="2">
    <source>
        <dbReference type="Pfam" id="PF16997"/>
    </source>
</evidence>
<dbReference type="Proteomes" id="UP000000598">
    <property type="component" value="Chromosome B"/>
</dbReference>
<dbReference type="eggNOG" id="ENOG502RY5C">
    <property type="taxonomic scope" value="Eukaryota"/>
</dbReference>
<protein>
    <submittedName>
        <fullName evidence="3">KLLA0B07084p</fullName>
    </submittedName>
</protein>
<dbReference type="STRING" id="284590.Q6CW44"/>
<proteinExistence type="predicted"/>
<dbReference type="PaxDb" id="284590-Q6CW44"/>
<accession>Q6CW44</accession>